<evidence type="ECO:0000256" key="1">
    <source>
        <dbReference type="SAM" id="Coils"/>
    </source>
</evidence>
<dbReference type="Proteomes" id="UP001165289">
    <property type="component" value="Unassembled WGS sequence"/>
</dbReference>
<name>A0AAV7K2F7_9METZ</name>
<feature type="coiled-coil region" evidence="1">
    <location>
        <begin position="87"/>
        <end position="121"/>
    </location>
</feature>
<evidence type="ECO:0000313" key="2">
    <source>
        <dbReference type="EMBL" id="KAI6655118.1"/>
    </source>
</evidence>
<dbReference type="AlphaFoldDB" id="A0AAV7K2F7"/>
<proteinExistence type="predicted"/>
<gene>
    <name evidence="2" type="ORF">LOD99_2407</name>
</gene>
<reference evidence="2 3" key="1">
    <citation type="journal article" date="2023" name="BMC Biol.">
        <title>The compact genome of the sponge Oopsacas minuta (Hexactinellida) is lacking key metazoan core genes.</title>
        <authorList>
            <person name="Santini S."/>
            <person name="Schenkelaars Q."/>
            <person name="Jourda C."/>
            <person name="Duchesne M."/>
            <person name="Belahbib H."/>
            <person name="Rocher C."/>
            <person name="Selva M."/>
            <person name="Riesgo A."/>
            <person name="Vervoort M."/>
            <person name="Leys S.P."/>
            <person name="Kodjabachian L."/>
            <person name="Le Bivic A."/>
            <person name="Borchiellini C."/>
            <person name="Claverie J.M."/>
            <person name="Renard E."/>
        </authorList>
    </citation>
    <scope>NUCLEOTIDE SEQUENCE [LARGE SCALE GENOMIC DNA]</scope>
    <source>
        <strain evidence="2">SPO-2</strain>
    </source>
</reference>
<keyword evidence="3" id="KW-1185">Reference proteome</keyword>
<keyword evidence="1" id="KW-0175">Coiled coil</keyword>
<accession>A0AAV7K2F7</accession>
<sequence length="122" mass="14593">MCDIIRDKENSLRPFFLDGQKDFQQNTNLSNVLDGKKVSNLNKAKLKNLLRKPCFSKEDKSFIKELRRKYQCRQTSQEQRDAEKVLEMAIQIEIECLKWEKDSLEEEKECIKRQIRDLRALL</sequence>
<evidence type="ECO:0000313" key="3">
    <source>
        <dbReference type="Proteomes" id="UP001165289"/>
    </source>
</evidence>
<organism evidence="2 3">
    <name type="scientific">Oopsacas minuta</name>
    <dbReference type="NCBI Taxonomy" id="111878"/>
    <lineage>
        <taxon>Eukaryota</taxon>
        <taxon>Metazoa</taxon>
        <taxon>Porifera</taxon>
        <taxon>Hexactinellida</taxon>
        <taxon>Hexasterophora</taxon>
        <taxon>Lyssacinosida</taxon>
        <taxon>Leucopsacidae</taxon>
        <taxon>Oopsacas</taxon>
    </lineage>
</organism>
<comment type="caution">
    <text evidence="2">The sequence shown here is derived from an EMBL/GenBank/DDBJ whole genome shotgun (WGS) entry which is preliminary data.</text>
</comment>
<protein>
    <submittedName>
        <fullName evidence="2">Uncharacterized protein</fullName>
    </submittedName>
</protein>
<dbReference type="EMBL" id="JAKMXF010000210">
    <property type="protein sequence ID" value="KAI6655118.1"/>
    <property type="molecule type" value="Genomic_DNA"/>
</dbReference>